<comment type="caution">
    <text evidence="1">The sequence shown here is derived from an EMBL/GenBank/DDBJ whole genome shotgun (WGS) entry which is preliminary data.</text>
</comment>
<evidence type="ECO:0000313" key="2">
    <source>
        <dbReference type="Proteomes" id="UP000608513"/>
    </source>
</evidence>
<accession>A0A923MR12</accession>
<organism evidence="1 2">
    <name type="scientific">Ramlibacter cellulosilyticus</name>
    <dbReference type="NCBI Taxonomy" id="2764187"/>
    <lineage>
        <taxon>Bacteria</taxon>
        <taxon>Pseudomonadati</taxon>
        <taxon>Pseudomonadota</taxon>
        <taxon>Betaproteobacteria</taxon>
        <taxon>Burkholderiales</taxon>
        <taxon>Comamonadaceae</taxon>
        <taxon>Ramlibacter</taxon>
    </lineage>
</organism>
<evidence type="ECO:0000313" key="1">
    <source>
        <dbReference type="EMBL" id="MBC5782242.1"/>
    </source>
</evidence>
<dbReference type="RefSeq" id="WP_187074949.1">
    <property type="nucleotide sequence ID" value="NZ_JACORT010000001.1"/>
</dbReference>
<dbReference type="AlphaFoldDB" id="A0A923MR12"/>
<sequence>MQTVQYTRSTGRQLTYSIRADEFGRYTIHLGDKELLRGRDSLAAGGRHRAGNKRKMAGAIAEAQRAIEQLTHMEEC</sequence>
<gene>
    <name evidence="1" type="ORF">H8N03_04750</name>
</gene>
<name>A0A923MR12_9BURK</name>
<reference evidence="1" key="1">
    <citation type="submission" date="2020-08" db="EMBL/GenBank/DDBJ databases">
        <title>Ramlibacter sp. USB13 16S ribosomal RNA gene genome sequencing and assembly.</title>
        <authorList>
            <person name="Kang M."/>
        </authorList>
    </citation>
    <scope>NUCLEOTIDE SEQUENCE</scope>
    <source>
        <strain evidence="1">USB13</strain>
    </source>
</reference>
<proteinExistence type="predicted"/>
<keyword evidence="2" id="KW-1185">Reference proteome</keyword>
<dbReference type="EMBL" id="JACORT010000001">
    <property type="protein sequence ID" value="MBC5782242.1"/>
    <property type="molecule type" value="Genomic_DNA"/>
</dbReference>
<dbReference type="Proteomes" id="UP000608513">
    <property type="component" value="Unassembled WGS sequence"/>
</dbReference>
<protein>
    <submittedName>
        <fullName evidence="1">Uncharacterized protein</fullName>
    </submittedName>
</protein>